<dbReference type="EMBL" id="LBYI01000059">
    <property type="protein sequence ID" value="KKR47657.1"/>
    <property type="molecule type" value="Genomic_DNA"/>
</dbReference>
<proteinExistence type="predicted"/>
<name>A0A0G0UC03_9BACT</name>
<evidence type="ECO:0000313" key="2">
    <source>
        <dbReference type="Proteomes" id="UP000034531"/>
    </source>
</evidence>
<evidence type="ECO:0008006" key="3">
    <source>
        <dbReference type="Google" id="ProtNLM"/>
    </source>
</evidence>
<dbReference type="GO" id="GO:0006355">
    <property type="term" value="P:regulation of DNA-templated transcription"/>
    <property type="evidence" value="ECO:0007669"/>
    <property type="project" value="InterPro"/>
</dbReference>
<gene>
    <name evidence="1" type="ORF">UT84_C0059G0003</name>
</gene>
<sequence length="81" mass="9200">MTNIQRNLTQVISISLPKPVAQKLEKERTARGQSRSAYITSLINQVAEEARWQRIYKKGAETAAKFKITSEEDIDKILHAS</sequence>
<dbReference type="Proteomes" id="UP000034531">
    <property type="component" value="Unassembled WGS sequence"/>
</dbReference>
<accession>A0A0G0UC03</accession>
<organism evidence="1 2">
    <name type="scientific">Candidatus Curtissbacteria bacterium GW2011_GWA1_40_16</name>
    <dbReference type="NCBI Taxonomy" id="1618405"/>
    <lineage>
        <taxon>Bacteria</taxon>
        <taxon>Candidatus Curtissiibacteriota</taxon>
    </lineage>
</organism>
<protein>
    <recommendedName>
        <fullName evidence="3">Ribbon-helix-helix protein CopG domain-containing protein</fullName>
    </recommendedName>
</protein>
<dbReference type="AlphaFoldDB" id="A0A0G0UC03"/>
<reference evidence="1 2" key="1">
    <citation type="journal article" date="2015" name="Nature">
        <title>rRNA introns, odd ribosomes, and small enigmatic genomes across a large radiation of phyla.</title>
        <authorList>
            <person name="Brown C.T."/>
            <person name="Hug L.A."/>
            <person name="Thomas B.C."/>
            <person name="Sharon I."/>
            <person name="Castelle C.J."/>
            <person name="Singh A."/>
            <person name="Wilkins M.J."/>
            <person name="Williams K.H."/>
            <person name="Banfield J.F."/>
        </authorList>
    </citation>
    <scope>NUCLEOTIDE SEQUENCE [LARGE SCALE GENOMIC DNA]</scope>
</reference>
<evidence type="ECO:0000313" key="1">
    <source>
        <dbReference type="EMBL" id="KKR47657.1"/>
    </source>
</evidence>
<comment type="caution">
    <text evidence="1">The sequence shown here is derived from an EMBL/GenBank/DDBJ whole genome shotgun (WGS) entry which is preliminary data.</text>
</comment>